<dbReference type="Gene3D" id="3.40.50.2000">
    <property type="entry name" value="Glycogen Phosphorylase B"/>
    <property type="match status" value="2"/>
</dbReference>
<dbReference type="InterPro" id="IPR050194">
    <property type="entry name" value="Glycosyltransferase_grp1"/>
</dbReference>
<accession>A0A5M8FK49</accession>
<keyword evidence="4" id="KW-1185">Reference proteome</keyword>
<feature type="domain" description="Glycosyltransferase subfamily 4-like N-terminal" evidence="2">
    <location>
        <begin position="16"/>
        <end position="195"/>
    </location>
</feature>
<evidence type="ECO:0000313" key="4">
    <source>
        <dbReference type="Proteomes" id="UP000322981"/>
    </source>
</evidence>
<proteinExistence type="predicted"/>
<name>A0A5M8FK49_9GAMM</name>
<dbReference type="InterPro" id="IPR028098">
    <property type="entry name" value="Glyco_trans_4-like_N"/>
</dbReference>
<evidence type="ECO:0000313" key="3">
    <source>
        <dbReference type="EMBL" id="KAA6184864.1"/>
    </source>
</evidence>
<comment type="caution">
    <text evidence="3">The sequence shown here is derived from an EMBL/GenBank/DDBJ whole genome shotgun (WGS) entry which is preliminary data.</text>
</comment>
<dbReference type="Pfam" id="PF13439">
    <property type="entry name" value="Glyco_transf_4"/>
    <property type="match status" value="1"/>
</dbReference>
<protein>
    <submittedName>
        <fullName evidence="3">Glycosyltransferase family 4 protein</fullName>
    </submittedName>
</protein>
<evidence type="ECO:0000259" key="1">
    <source>
        <dbReference type="Pfam" id="PF00534"/>
    </source>
</evidence>
<organism evidence="3 4">
    <name type="scientific">Thiohalocapsa marina</name>
    <dbReference type="NCBI Taxonomy" id="424902"/>
    <lineage>
        <taxon>Bacteria</taxon>
        <taxon>Pseudomonadati</taxon>
        <taxon>Pseudomonadota</taxon>
        <taxon>Gammaproteobacteria</taxon>
        <taxon>Chromatiales</taxon>
        <taxon>Chromatiaceae</taxon>
        <taxon>Thiohalocapsa</taxon>
    </lineage>
</organism>
<feature type="domain" description="Glycosyl transferase family 1" evidence="1">
    <location>
        <begin position="208"/>
        <end position="369"/>
    </location>
</feature>
<dbReference type="SUPFAM" id="SSF53756">
    <property type="entry name" value="UDP-Glycosyltransferase/glycogen phosphorylase"/>
    <property type="match status" value="1"/>
</dbReference>
<dbReference type="EMBL" id="VWXX01000015">
    <property type="protein sequence ID" value="KAA6184864.1"/>
    <property type="molecule type" value="Genomic_DNA"/>
</dbReference>
<dbReference type="OrthoDB" id="4611853at2"/>
<dbReference type="AlphaFoldDB" id="A0A5M8FK49"/>
<sequence>MLTSTLPRWEGDAEPRFVLDLARELNTEFAIELLAPHARGAATRECLEGVPVRRFRYWWPRWEAAAYQGGMVSRIRENPFRVLQLPFFFGALLLMIVRRLRCSPRVDLIHAHWLIPQGLAALVARVLANRCVPILCTSHGGDLFGLRGPMLTRLKQGILRRCDAITVVSRPMAQQARQIVPGLQPRVIPMGTDLRERFIPPPDDAVRDPTHLLFVGRLVPKKGLEYLLDALAQLRRENVPFSAEIVGYGPLEKQLVEKSRLLGLTECVRFAGPASHAHLPGYYQRAGIAVFPFVEADDGDQEGLGLVMVEAMGCGCAVIASDLPAVRDVIRHEETGVLVAPGNMQALADALRWALHAPHCMSRISERGRGHVLRTLDWAITGDKFRDIYQSLLDDDAGKSQANNLFGKR</sequence>
<dbReference type="PANTHER" id="PTHR45947">
    <property type="entry name" value="SULFOQUINOVOSYL TRANSFERASE SQD2"/>
    <property type="match status" value="1"/>
</dbReference>
<keyword evidence="3" id="KW-0808">Transferase</keyword>
<dbReference type="PANTHER" id="PTHR45947:SF3">
    <property type="entry name" value="SULFOQUINOVOSYL TRANSFERASE SQD2"/>
    <property type="match status" value="1"/>
</dbReference>
<dbReference type="GO" id="GO:0016757">
    <property type="term" value="F:glycosyltransferase activity"/>
    <property type="evidence" value="ECO:0007669"/>
    <property type="project" value="InterPro"/>
</dbReference>
<dbReference type="InterPro" id="IPR001296">
    <property type="entry name" value="Glyco_trans_1"/>
</dbReference>
<dbReference type="Proteomes" id="UP000322981">
    <property type="component" value="Unassembled WGS sequence"/>
</dbReference>
<reference evidence="3 4" key="1">
    <citation type="submission" date="2019-09" db="EMBL/GenBank/DDBJ databases">
        <title>Whole-genome sequence of the purple sulfur bacterium Thiohalocapsa marina DSM 19078.</title>
        <authorList>
            <person name="Kyndt J.A."/>
            <person name="Meyer T.E."/>
        </authorList>
    </citation>
    <scope>NUCLEOTIDE SEQUENCE [LARGE SCALE GENOMIC DNA]</scope>
    <source>
        <strain evidence="3 4">DSM 19078</strain>
    </source>
</reference>
<evidence type="ECO:0000259" key="2">
    <source>
        <dbReference type="Pfam" id="PF13439"/>
    </source>
</evidence>
<gene>
    <name evidence="3" type="ORF">F2Q65_10930</name>
</gene>
<dbReference type="Pfam" id="PF00534">
    <property type="entry name" value="Glycos_transf_1"/>
    <property type="match status" value="1"/>
</dbReference>